<dbReference type="InterPro" id="IPR013780">
    <property type="entry name" value="Glyco_hydro_b"/>
</dbReference>
<keyword evidence="12" id="KW-1185">Reference proteome</keyword>
<dbReference type="CDD" id="cd11322">
    <property type="entry name" value="AmyAc_Glg_BE"/>
    <property type="match status" value="1"/>
</dbReference>
<dbReference type="HAMAP" id="MF_00685">
    <property type="entry name" value="GlgB"/>
    <property type="match status" value="1"/>
</dbReference>
<dbReference type="InterPro" id="IPR013783">
    <property type="entry name" value="Ig-like_fold"/>
</dbReference>
<dbReference type="Gene3D" id="3.20.20.80">
    <property type="entry name" value="Glycosidases"/>
    <property type="match status" value="1"/>
</dbReference>
<dbReference type="CDD" id="cd02855">
    <property type="entry name" value="E_set_GBE_prok_N"/>
    <property type="match status" value="1"/>
</dbReference>
<dbReference type="InterPro" id="IPR006048">
    <property type="entry name" value="A-amylase/branching_C"/>
</dbReference>
<dbReference type="InterPro" id="IPR004193">
    <property type="entry name" value="Glyco_hydro_13_N"/>
</dbReference>
<dbReference type="NCBIfam" id="NF008967">
    <property type="entry name" value="PRK12313.1"/>
    <property type="match status" value="1"/>
</dbReference>
<dbReference type="InterPro" id="IPR017853">
    <property type="entry name" value="GH"/>
</dbReference>
<evidence type="ECO:0000259" key="10">
    <source>
        <dbReference type="SMART" id="SM00642"/>
    </source>
</evidence>
<dbReference type="InterPro" id="IPR006407">
    <property type="entry name" value="GlgB"/>
</dbReference>
<dbReference type="Pfam" id="PF02806">
    <property type="entry name" value="Alpha-amylase_C"/>
    <property type="match status" value="1"/>
</dbReference>
<accession>A0ABW3FVF3</accession>
<dbReference type="RefSeq" id="WP_263253258.1">
    <property type="nucleotide sequence ID" value="NZ_BAABLT010000051.1"/>
</dbReference>
<dbReference type="SUPFAM" id="SSF51445">
    <property type="entry name" value="(Trans)glycosidases"/>
    <property type="match status" value="1"/>
</dbReference>
<comment type="subunit">
    <text evidence="9">Monomer.</text>
</comment>
<evidence type="ECO:0000256" key="1">
    <source>
        <dbReference type="ARBA" id="ARBA00000826"/>
    </source>
</evidence>
<organism evidence="11 12">
    <name type="scientific">Saccharopolyspora rosea</name>
    <dbReference type="NCBI Taxonomy" id="524884"/>
    <lineage>
        <taxon>Bacteria</taxon>
        <taxon>Bacillati</taxon>
        <taxon>Actinomycetota</taxon>
        <taxon>Actinomycetes</taxon>
        <taxon>Pseudonocardiales</taxon>
        <taxon>Pseudonocardiaceae</taxon>
        <taxon>Saccharopolyspora</taxon>
    </lineage>
</organism>
<dbReference type="EMBL" id="JBHTIW010000016">
    <property type="protein sequence ID" value="MFD0921878.1"/>
    <property type="molecule type" value="Genomic_DNA"/>
</dbReference>
<dbReference type="NCBIfam" id="TIGR01515">
    <property type="entry name" value="branching_enzym"/>
    <property type="match status" value="1"/>
</dbReference>
<evidence type="ECO:0000256" key="3">
    <source>
        <dbReference type="ARBA" id="ARBA00009000"/>
    </source>
</evidence>
<comment type="function">
    <text evidence="9">Catalyzes the formation of the alpha-1,6-glucosidic linkages in glycogen by scission of a 1,4-alpha-linked oligosaccharide from growing alpha-1,4-glucan chains and the subsequent attachment of the oligosaccharide to the alpha-1,6 position.</text>
</comment>
<sequence length="626" mass="69670">MSVETSGPGELDLHLIGEGRHERLWTVLGAHRRGGAPDDPTTGVSFAVWAPNARQVQVRGDFTRGAACPLRRLAGSGVWEVFVPGVADGARYRFDVLGADGRWRTKADPVAFAVQPPPDNSSVVFTSEHTWHDADWIARRARAAWQREPISVYEVHAGSWSQGLDFRELAHRLADHVTDAGFTHVELLPVTAHPFGGSWGYQVTSYFAPTPWLGSPDDLRYLVDHLHGRGVGVLLDWVPGHFPRDEWALARFDGTPLYEHPDPRRADHPEWGTLTFDFGRPEVRNFLLASALHWIEEFHADGLRVDAVTSMLYLDYARQDGQWLPNEHGGRENLDAVRFLRELNEAVHRNHPGVLVIAEEATAWPGVTSADGGLGFDLKWNMGWMHDTLSHWGRDLPQRRAHSRELVDSVSYAFSERFVLALSHDEVVHGKGSLWGRMPGSDRDKAACLRSLLAFTWAYPGKKLLFMGGEFGQVREWSHERSLDRDLLADPLHAGAARLTAELNAHYRRLPALHTQDLVPAGFEWIDDRDPASGVLSFLRWGSDGSVLACVVNSGPDVLEHYRVGLPRSGRWREVLNTDARSFGGDGATNPGAVEAVDLPWQGRPASAAIRLPRCGVVWLVPDEPV</sequence>
<dbReference type="GO" id="GO:0003844">
    <property type="term" value="F:1,4-alpha-glucan branching enzyme activity"/>
    <property type="evidence" value="ECO:0007669"/>
    <property type="project" value="UniProtKB-EC"/>
</dbReference>
<keyword evidence="6 9" id="KW-0808">Transferase</keyword>
<keyword evidence="8 9" id="KW-0119">Carbohydrate metabolism</keyword>
<feature type="active site" description="Proton donor" evidence="9">
    <location>
        <position position="359"/>
    </location>
</feature>
<keyword evidence="7 9" id="KW-0320">Glycogen biosynthesis</keyword>
<comment type="catalytic activity">
    <reaction evidence="1 9">
        <text>Transfers a segment of a (1-&gt;4)-alpha-D-glucan chain to a primary hydroxy group in a similar glucan chain.</text>
        <dbReference type="EC" id="2.4.1.18"/>
    </reaction>
</comment>
<feature type="active site" description="Nucleophile" evidence="9">
    <location>
        <position position="306"/>
    </location>
</feature>
<evidence type="ECO:0000256" key="5">
    <source>
        <dbReference type="ARBA" id="ARBA00022676"/>
    </source>
</evidence>
<proteinExistence type="inferred from homology"/>
<dbReference type="InterPro" id="IPR037439">
    <property type="entry name" value="Branching_enzy"/>
</dbReference>
<dbReference type="SUPFAM" id="SSF51011">
    <property type="entry name" value="Glycosyl hydrolase domain"/>
    <property type="match status" value="1"/>
</dbReference>
<dbReference type="InterPro" id="IPR044143">
    <property type="entry name" value="GlgB_N_E_set_prok"/>
</dbReference>
<keyword evidence="4 9" id="KW-0321">Glycogen metabolism</keyword>
<comment type="pathway">
    <text evidence="2 9">Glycan biosynthesis; glycogen biosynthesis.</text>
</comment>
<dbReference type="InterPro" id="IPR006047">
    <property type="entry name" value="GH13_cat_dom"/>
</dbReference>
<dbReference type="NCBIfam" id="NF003811">
    <property type="entry name" value="PRK05402.1"/>
    <property type="match status" value="1"/>
</dbReference>
<dbReference type="Gene3D" id="2.60.40.1180">
    <property type="entry name" value="Golgi alpha-mannosidase II"/>
    <property type="match status" value="1"/>
</dbReference>
<gene>
    <name evidence="9 11" type="primary">glgB</name>
    <name evidence="11" type="ORF">ACFQ16_19215</name>
</gene>
<evidence type="ECO:0000256" key="9">
    <source>
        <dbReference type="HAMAP-Rule" id="MF_00685"/>
    </source>
</evidence>
<keyword evidence="5 9" id="KW-0328">Glycosyltransferase</keyword>
<dbReference type="Proteomes" id="UP001597018">
    <property type="component" value="Unassembled WGS sequence"/>
</dbReference>
<protein>
    <recommendedName>
        <fullName evidence="9">1,4-alpha-glucan branching enzyme GlgB</fullName>
        <ecNumber evidence="9">2.4.1.18</ecNumber>
    </recommendedName>
    <alternativeName>
        <fullName evidence="9">1,4-alpha-D-glucan:1,4-alpha-D-glucan 6-glucosyl-transferase</fullName>
    </alternativeName>
    <alternativeName>
        <fullName evidence="9">Alpha-(1-&gt;4)-glucan branching enzyme</fullName>
    </alternativeName>
    <alternativeName>
        <fullName evidence="9">Glycogen branching enzyme</fullName>
        <shortName evidence="9">BE</shortName>
    </alternativeName>
</protein>
<evidence type="ECO:0000256" key="8">
    <source>
        <dbReference type="ARBA" id="ARBA00023277"/>
    </source>
</evidence>
<evidence type="ECO:0000256" key="2">
    <source>
        <dbReference type="ARBA" id="ARBA00004964"/>
    </source>
</evidence>
<dbReference type="SMART" id="SM00642">
    <property type="entry name" value="Aamy"/>
    <property type="match status" value="1"/>
</dbReference>
<name>A0ABW3FVF3_9PSEU</name>
<evidence type="ECO:0000313" key="11">
    <source>
        <dbReference type="EMBL" id="MFD0921878.1"/>
    </source>
</evidence>
<evidence type="ECO:0000256" key="7">
    <source>
        <dbReference type="ARBA" id="ARBA00023056"/>
    </source>
</evidence>
<evidence type="ECO:0000256" key="4">
    <source>
        <dbReference type="ARBA" id="ARBA00022600"/>
    </source>
</evidence>
<evidence type="ECO:0000313" key="12">
    <source>
        <dbReference type="Proteomes" id="UP001597018"/>
    </source>
</evidence>
<evidence type="ECO:0000256" key="6">
    <source>
        <dbReference type="ARBA" id="ARBA00022679"/>
    </source>
</evidence>
<dbReference type="PANTHER" id="PTHR43651:SF3">
    <property type="entry name" value="1,4-ALPHA-GLUCAN-BRANCHING ENZYME"/>
    <property type="match status" value="1"/>
</dbReference>
<dbReference type="PANTHER" id="PTHR43651">
    <property type="entry name" value="1,4-ALPHA-GLUCAN-BRANCHING ENZYME"/>
    <property type="match status" value="1"/>
</dbReference>
<dbReference type="PIRSF" id="PIRSF000463">
    <property type="entry name" value="GlgB"/>
    <property type="match status" value="1"/>
</dbReference>
<dbReference type="Gene3D" id="2.60.40.10">
    <property type="entry name" value="Immunoglobulins"/>
    <property type="match status" value="1"/>
</dbReference>
<comment type="caution">
    <text evidence="11">The sequence shown here is derived from an EMBL/GenBank/DDBJ whole genome shotgun (WGS) entry which is preliminary data.</text>
</comment>
<comment type="similarity">
    <text evidence="3 9">Belongs to the glycosyl hydrolase 13 family. GlgB subfamily.</text>
</comment>
<reference evidence="12" key="1">
    <citation type="journal article" date="2019" name="Int. J. Syst. Evol. Microbiol.">
        <title>The Global Catalogue of Microorganisms (GCM) 10K type strain sequencing project: providing services to taxonomists for standard genome sequencing and annotation.</title>
        <authorList>
            <consortium name="The Broad Institute Genomics Platform"/>
            <consortium name="The Broad Institute Genome Sequencing Center for Infectious Disease"/>
            <person name="Wu L."/>
            <person name="Ma J."/>
        </authorList>
    </citation>
    <scope>NUCLEOTIDE SEQUENCE [LARGE SCALE GENOMIC DNA]</scope>
    <source>
        <strain evidence="12">CCUG 56401</strain>
    </source>
</reference>
<dbReference type="EC" id="2.4.1.18" evidence="9"/>
<feature type="domain" description="Glycosyl hydrolase family 13 catalytic" evidence="10">
    <location>
        <begin position="154"/>
        <end position="514"/>
    </location>
</feature>
<dbReference type="Pfam" id="PF02922">
    <property type="entry name" value="CBM_48"/>
    <property type="match status" value="1"/>
</dbReference>